<sequence>MFVNWRPRPSHMPNIGKAVFDNQCCLSQSAKERQRERFPAPCPAEEEEEKEGFLPTLRRRHGMLTRRWSEGSCGAPTSPSGFPAFGEKNDVILEVWEERHPAAELLTTHVPKEEVDHSHPAVVSVSRRQGQWSFEHLHVYGCAATALLGALRTRGDKADGAAGGGEIEPGRVEGGVARWMFCAYIVRGKYPSNALIWHGLKWMLDSEVTGGPVFVVRGINQ</sequence>
<evidence type="ECO:0000313" key="2">
    <source>
        <dbReference type="Proteomes" id="UP000604046"/>
    </source>
</evidence>
<protein>
    <submittedName>
        <fullName evidence="1">Uncharacterized protein</fullName>
    </submittedName>
</protein>
<keyword evidence="2" id="KW-1185">Reference proteome</keyword>
<comment type="caution">
    <text evidence="1">The sequence shown here is derived from an EMBL/GenBank/DDBJ whole genome shotgun (WGS) entry which is preliminary data.</text>
</comment>
<organism evidence="1 2">
    <name type="scientific">Symbiodinium natans</name>
    <dbReference type="NCBI Taxonomy" id="878477"/>
    <lineage>
        <taxon>Eukaryota</taxon>
        <taxon>Sar</taxon>
        <taxon>Alveolata</taxon>
        <taxon>Dinophyceae</taxon>
        <taxon>Suessiales</taxon>
        <taxon>Symbiodiniaceae</taxon>
        <taxon>Symbiodinium</taxon>
    </lineage>
</organism>
<dbReference type="EMBL" id="CAJNDS010002630">
    <property type="protein sequence ID" value="CAE7550104.1"/>
    <property type="molecule type" value="Genomic_DNA"/>
</dbReference>
<evidence type="ECO:0000313" key="1">
    <source>
        <dbReference type="EMBL" id="CAE7550104.1"/>
    </source>
</evidence>
<name>A0A812TT29_9DINO</name>
<reference evidence="1" key="1">
    <citation type="submission" date="2021-02" db="EMBL/GenBank/DDBJ databases">
        <authorList>
            <person name="Dougan E. K."/>
            <person name="Rhodes N."/>
            <person name="Thang M."/>
            <person name="Chan C."/>
        </authorList>
    </citation>
    <scope>NUCLEOTIDE SEQUENCE</scope>
</reference>
<accession>A0A812TT29</accession>
<dbReference type="AlphaFoldDB" id="A0A812TT29"/>
<proteinExistence type="predicted"/>
<gene>
    <name evidence="1" type="ORF">SNAT2548_LOCUS30889</name>
</gene>
<dbReference type="Proteomes" id="UP000604046">
    <property type="component" value="Unassembled WGS sequence"/>
</dbReference>